<dbReference type="InterPro" id="IPR036890">
    <property type="entry name" value="HATPase_C_sf"/>
</dbReference>
<dbReference type="PROSITE" id="PS50110">
    <property type="entry name" value="RESPONSE_REGULATORY"/>
    <property type="match status" value="2"/>
</dbReference>
<feature type="domain" description="PAC" evidence="11">
    <location>
        <begin position="870"/>
        <end position="920"/>
    </location>
</feature>
<dbReference type="PANTHER" id="PTHR43304">
    <property type="entry name" value="PHYTOCHROME-LIKE PROTEIN CPH1"/>
    <property type="match status" value="1"/>
</dbReference>
<dbReference type="InterPro" id="IPR001789">
    <property type="entry name" value="Sig_transdc_resp-reg_receiver"/>
</dbReference>
<dbReference type="Gene3D" id="1.20.5.1930">
    <property type="match status" value="1"/>
</dbReference>
<evidence type="ECO:0000259" key="9">
    <source>
        <dbReference type="PROSITE" id="PS50110"/>
    </source>
</evidence>
<dbReference type="InterPro" id="IPR029016">
    <property type="entry name" value="GAF-like_dom_sf"/>
</dbReference>
<dbReference type="SUPFAM" id="SSF55781">
    <property type="entry name" value="GAF domain-like"/>
    <property type="match status" value="3"/>
</dbReference>
<dbReference type="InterPro" id="IPR011712">
    <property type="entry name" value="Sig_transdc_His_kin_sub3_dim/P"/>
</dbReference>
<dbReference type="InterPro" id="IPR005467">
    <property type="entry name" value="His_kinase_dom"/>
</dbReference>
<feature type="coiled-coil region" evidence="7">
    <location>
        <begin position="416"/>
        <end position="450"/>
    </location>
</feature>
<dbReference type="RefSeq" id="WP_053380638.1">
    <property type="nucleotide sequence ID" value="NZ_CP011801.1"/>
</dbReference>
<dbReference type="SMART" id="SM00086">
    <property type="entry name" value="PAC"/>
    <property type="match status" value="4"/>
</dbReference>
<dbReference type="CDD" id="cd16917">
    <property type="entry name" value="HATPase_UhpB-NarQ-NarX-like"/>
    <property type="match status" value="1"/>
</dbReference>
<dbReference type="SMART" id="SM00448">
    <property type="entry name" value="REC"/>
    <property type="match status" value="2"/>
</dbReference>
<keyword evidence="7" id="KW-0175">Coiled coil</keyword>
<dbReference type="PANTHER" id="PTHR43304:SF1">
    <property type="entry name" value="PAC DOMAIN-CONTAINING PROTEIN"/>
    <property type="match status" value="1"/>
</dbReference>
<keyword evidence="5" id="KW-0418">Kinase</keyword>
<dbReference type="EC" id="2.7.13.3" evidence="2"/>
<evidence type="ECO:0000259" key="11">
    <source>
        <dbReference type="PROSITE" id="PS50113"/>
    </source>
</evidence>
<dbReference type="PROSITE" id="PS50112">
    <property type="entry name" value="PAS"/>
    <property type="match status" value="3"/>
</dbReference>
<dbReference type="InterPro" id="IPR000700">
    <property type="entry name" value="PAS-assoc_C"/>
</dbReference>
<dbReference type="Gene3D" id="3.40.50.2300">
    <property type="match status" value="2"/>
</dbReference>
<feature type="domain" description="PAC" evidence="11">
    <location>
        <begin position="221"/>
        <end position="273"/>
    </location>
</feature>
<name>A0A0K2GFN3_NITMO</name>
<feature type="domain" description="PAC" evidence="11">
    <location>
        <begin position="996"/>
        <end position="1049"/>
    </location>
</feature>
<dbReference type="Pfam" id="PF08447">
    <property type="entry name" value="PAS_3"/>
    <property type="match status" value="3"/>
</dbReference>
<dbReference type="InterPro" id="IPR000014">
    <property type="entry name" value="PAS"/>
</dbReference>
<evidence type="ECO:0000256" key="1">
    <source>
        <dbReference type="ARBA" id="ARBA00000085"/>
    </source>
</evidence>
<feature type="domain" description="PAS" evidence="10">
    <location>
        <begin position="145"/>
        <end position="217"/>
    </location>
</feature>
<dbReference type="SUPFAM" id="SSF55785">
    <property type="entry name" value="PYP-like sensor domain (PAS domain)"/>
    <property type="match status" value="4"/>
</dbReference>
<keyword evidence="4" id="KW-0808">Transferase</keyword>
<dbReference type="Gene3D" id="3.30.450.20">
    <property type="entry name" value="PAS domain"/>
    <property type="match status" value="4"/>
</dbReference>
<dbReference type="InterPro" id="IPR035965">
    <property type="entry name" value="PAS-like_dom_sf"/>
</dbReference>
<dbReference type="InterPro" id="IPR052162">
    <property type="entry name" value="Sensor_kinase/Photoreceptor"/>
</dbReference>
<sequence>MADNAQMSTILIVDDNPSGLYVKSRVLSRHGYRVLEAVNGQDALTIAAAAQPALVVLDINLPDLDGFEVCRRLKSRAETGAIKVLQTSAARIDARDRVKGLEAGADAYLIEPAEEEELIGTVGALLKLAEQERENRRLIARLSSTERQLREAADAAECGIWDWNIGTGALEWFGAHERLAGMRPGSFSGKIEAFTNILHPDDRPRVWERLEKLMARRETLYADEYRFIHPDGSVRHMEATGRFYYDDAGRPARMTGLVRDVTAQKRAEEQLLVRNARLALLARISKGLGLQEGNKGPALDALLADLAASLGFELFFHFQVAGGDRLRLIAAGGLTAEQRGQYAAIRFGQYLCGLVAQRRKRLIAENLPDAGYPESSDLRAAGVRCYAGFPLIAQGRLLGTLAVATRRTDRFQQGDVELIQTVCDQLAVQLARAEAEVERERAQQALARRTGHTQCLYELAGAVNRAADIAELYDMALDAILTVLQAERASILLFDAGGVMRFQAWRGLSDGYRRAADGHSPWRPDETGAAPIMIDDVSAADLDPVLKAVIREEGIAALAFIPLTSGGRVIGKFMAYFGRPHSLSAEEVDLAKSIADTLATGIERKRAEAALREREAHLSRELEATRALQAVSTALVATDDVAMLYERILDAAVAVMGSEFASLQMSDPIRGELRLLGSRGFTPEAARFWEWVRPVSRSTCGMAMRACERVVVPDVTDCDWMVGTDDLATYLQTGIRGVQTTPLCSRDGRLLGMISTHWRAPHRPPESDCRRLDVLARLAADIIERKQAEERLRESEERLRQAMAAANLGAWETDIATGANRWGEGLPELLGVPAEQAADAARRWVEFIHPEDRPRVLDLLATACREGTLFDAEFRVVRIDGSTRWFHSTGQAAARRQPACMVGIVQDITERKGAEEKLRESEARLRLALEGADLGSWDVDVRTGAATWNQRHAQMQGYESEAGPVSMQRWQERVHPEDLPRVMAAVERAKRDRGFFAEEHRLFRADNGEQRWLSLYGRFYYGEQGEAVRFSGVSLDITERKRAEEWLRASEAKYRYTFESAGVSIWEEDWSGVKALLDDIDRQGITDLRTHLQRHPEVVQRAVQLVRVCDVNEETVRMFKAGSKGNLLHSLEAIFVPETAAVFLEEMVALAEGRDLLNWQVLLRRLDGEPLNVQFSLVAPKHDLEWRRVLVTLTDVTARAQAELALREAQERLQSWNLELEQAVNEKTSELVQSEARLRMLATELNLAEQRERKRLAAELHDHLQQMLVLGRLKLGVHKRFADTTPAASKVMKETDEVLSEALKYTRTLVAELSPPGLREQGLASGLTWLAEYMKKYEMTVTVTVPEASHGVIPEDQAILLFQSVRELLINSSKHAGTGRAWVLMEQDSNMVRIEVRDEGAGFDLAAAAAAAAATPTGGLSSKFGLFSIRERMKALGGSFDIQSSPGQGTTATLVLPLGGSEALSGKALGIELENEVRHSGSLNAGPQRSTLSGSKLQDAKVRVLLVDDHAMVRQGLRAILEGYADIEVVGEAPDGAAAVALVGELRPRVVVMDINMPRMNGIEATARIKRDSPDTVVIGLSVNAGPENDGAMRQAGAATLLTKEAAVEHLYRAIHQTLNGT</sequence>
<evidence type="ECO:0000256" key="4">
    <source>
        <dbReference type="ARBA" id="ARBA00022679"/>
    </source>
</evidence>
<feature type="coiled-coil region" evidence="7">
    <location>
        <begin position="128"/>
        <end position="155"/>
    </location>
</feature>
<evidence type="ECO:0000313" key="12">
    <source>
        <dbReference type="EMBL" id="ALA59664.1"/>
    </source>
</evidence>
<dbReference type="STRING" id="42253.NITMOv2_3271"/>
<evidence type="ECO:0000256" key="7">
    <source>
        <dbReference type="SAM" id="Coils"/>
    </source>
</evidence>
<dbReference type="GO" id="GO:0000155">
    <property type="term" value="F:phosphorelay sensor kinase activity"/>
    <property type="evidence" value="ECO:0007669"/>
    <property type="project" value="InterPro"/>
</dbReference>
<dbReference type="SUPFAM" id="SSF55874">
    <property type="entry name" value="ATPase domain of HSP90 chaperone/DNA topoisomerase II/histidine kinase"/>
    <property type="match status" value="1"/>
</dbReference>
<dbReference type="InterPro" id="IPR003594">
    <property type="entry name" value="HATPase_dom"/>
</dbReference>
<evidence type="ECO:0000256" key="5">
    <source>
        <dbReference type="ARBA" id="ARBA00022777"/>
    </source>
</evidence>
<feature type="modified residue" description="4-aspartylphosphate" evidence="6">
    <location>
        <position position="1554"/>
    </location>
</feature>
<gene>
    <name evidence="12" type="ORF">NITMOv2_3271</name>
</gene>
<dbReference type="Gene3D" id="3.30.450.40">
    <property type="match status" value="3"/>
</dbReference>
<dbReference type="CDD" id="cd17535">
    <property type="entry name" value="REC_NarL-like"/>
    <property type="match status" value="1"/>
</dbReference>
<feature type="coiled-coil region" evidence="7">
    <location>
        <begin position="778"/>
        <end position="805"/>
    </location>
</feature>
<dbReference type="InterPro" id="IPR003018">
    <property type="entry name" value="GAF"/>
</dbReference>
<accession>A0A0K2GFN3</accession>
<evidence type="ECO:0000256" key="3">
    <source>
        <dbReference type="ARBA" id="ARBA00022553"/>
    </source>
</evidence>
<dbReference type="SMART" id="SM00065">
    <property type="entry name" value="GAF"/>
    <property type="match status" value="3"/>
</dbReference>
<evidence type="ECO:0000313" key="13">
    <source>
        <dbReference type="Proteomes" id="UP000069205"/>
    </source>
</evidence>
<dbReference type="SMART" id="SM00387">
    <property type="entry name" value="HATPase_c"/>
    <property type="match status" value="1"/>
</dbReference>
<dbReference type="Pfam" id="PF00072">
    <property type="entry name" value="Response_reg"/>
    <property type="match status" value="2"/>
</dbReference>
<evidence type="ECO:0000256" key="2">
    <source>
        <dbReference type="ARBA" id="ARBA00012438"/>
    </source>
</evidence>
<dbReference type="Gene3D" id="3.30.565.10">
    <property type="entry name" value="Histidine kinase-like ATPase, C-terminal domain"/>
    <property type="match status" value="1"/>
</dbReference>
<feature type="domain" description="Response regulatory" evidence="9">
    <location>
        <begin position="1503"/>
        <end position="1619"/>
    </location>
</feature>
<keyword evidence="13" id="KW-1185">Reference proteome</keyword>
<reference evidence="12 13" key="1">
    <citation type="journal article" date="2015" name="Proc. Natl. Acad. Sci. U.S.A.">
        <title>Expanded metabolic versatility of ubiquitous nitrite-oxidizing bacteria from the genus Nitrospira.</title>
        <authorList>
            <person name="Koch H."/>
            <person name="Lucker S."/>
            <person name="Albertsen M."/>
            <person name="Kitzinger K."/>
            <person name="Herbold C."/>
            <person name="Spieck E."/>
            <person name="Nielsen P.H."/>
            <person name="Wagner M."/>
            <person name="Daims H."/>
        </authorList>
    </citation>
    <scope>NUCLEOTIDE SEQUENCE [LARGE SCALE GENOMIC DNA]</scope>
    <source>
        <strain evidence="12 13">NSP M-1</strain>
    </source>
</reference>
<dbReference type="PATRIC" id="fig|42253.5.peg.3225"/>
<dbReference type="Gene3D" id="2.10.70.100">
    <property type="match status" value="3"/>
</dbReference>
<feature type="domain" description="Histidine kinase" evidence="8">
    <location>
        <begin position="1361"/>
        <end position="1460"/>
    </location>
</feature>
<dbReference type="Pfam" id="PF02518">
    <property type="entry name" value="HATPase_c"/>
    <property type="match status" value="1"/>
</dbReference>
<feature type="coiled-coil region" evidence="7">
    <location>
        <begin position="1199"/>
        <end position="1251"/>
    </location>
</feature>
<dbReference type="EMBL" id="CP011801">
    <property type="protein sequence ID" value="ALA59664.1"/>
    <property type="molecule type" value="Genomic_DNA"/>
</dbReference>
<dbReference type="InterPro" id="IPR011006">
    <property type="entry name" value="CheY-like_superfamily"/>
</dbReference>
<dbReference type="GO" id="GO:0016020">
    <property type="term" value="C:membrane"/>
    <property type="evidence" value="ECO:0007669"/>
    <property type="project" value="InterPro"/>
</dbReference>
<organism evidence="12 13">
    <name type="scientific">Nitrospira moscoviensis</name>
    <dbReference type="NCBI Taxonomy" id="42253"/>
    <lineage>
        <taxon>Bacteria</taxon>
        <taxon>Pseudomonadati</taxon>
        <taxon>Nitrospirota</taxon>
        <taxon>Nitrospiria</taxon>
        <taxon>Nitrospirales</taxon>
        <taxon>Nitrospiraceae</taxon>
        <taxon>Nitrospira</taxon>
    </lineage>
</organism>
<dbReference type="Proteomes" id="UP000069205">
    <property type="component" value="Chromosome"/>
</dbReference>
<protein>
    <recommendedName>
        <fullName evidence="2">histidine kinase</fullName>
        <ecNumber evidence="2">2.7.13.3</ecNumber>
    </recommendedName>
</protein>
<keyword evidence="3 6" id="KW-0597">Phosphoprotein</keyword>
<dbReference type="KEGG" id="nmv:NITMOv2_3271"/>
<feature type="modified residue" description="4-aspartylphosphate" evidence="6">
    <location>
        <position position="58"/>
    </location>
</feature>
<dbReference type="Pfam" id="PF07730">
    <property type="entry name" value="HisKA_3"/>
    <property type="match status" value="1"/>
</dbReference>
<dbReference type="SMART" id="SM00091">
    <property type="entry name" value="PAS"/>
    <property type="match status" value="3"/>
</dbReference>
<dbReference type="InterPro" id="IPR058245">
    <property type="entry name" value="NreC/VraR/RcsB-like_REC"/>
</dbReference>
<dbReference type="PROSITE" id="PS50113">
    <property type="entry name" value="PAC"/>
    <property type="match status" value="3"/>
</dbReference>
<dbReference type="NCBIfam" id="TIGR00229">
    <property type="entry name" value="sensory_box"/>
    <property type="match status" value="3"/>
</dbReference>
<evidence type="ECO:0000259" key="8">
    <source>
        <dbReference type="PROSITE" id="PS50109"/>
    </source>
</evidence>
<dbReference type="CDD" id="cd00130">
    <property type="entry name" value="PAS"/>
    <property type="match status" value="3"/>
</dbReference>
<evidence type="ECO:0000256" key="6">
    <source>
        <dbReference type="PROSITE-ProRule" id="PRU00169"/>
    </source>
</evidence>
<proteinExistence type="predicted"/>
<dbReference type="GO" id="GO:0046983">
    <property type="term" value="F:protein dimerization activity"/>
    <property type="evidence" value="ECO:0007669"/>
    <property type="project" value="InterPro"/>
</dbReference>
<evidence type="ECO:0000259" key="10">
    <source>
        <dbReference type="PROSITE" id="PS50112"/>
    </source>
</evidence>
<feature type="domain" description="PAS" evidence="10">
    <location>
        <begin position="921"/>
        <end position="993"/>
    </location>
</feature>
<comment type="catalytic activity">
    <reaction evidence="1">
        <text>ATP + protein L-histidine = ADP + protein N-phospho-L-histidine.</text>
        <dbReference type="EC" id="2.7.13.3"/>
    </reaction>
</comment>
<dbReference type="InterPro" id="IPR013655">
    <property type="entry name" value="PAS_fold_3"/>
</dbReference>
<feature type="domain" description="Response regulatory" evidence="9">
    <location>
        <begin position="9"/>
        <end position="126"/>
    </location>
</feature>
<dbReference type="Pfam" id="PF13185">
    <property type="entry name" value="GAF_2"/>
    <property type="match status" value="3"/>
</dbReference>
<feature type="domain" description="PAS" evidence="10">
    <location>
        <begin position="795"/>
        <end position="867"/>
    </location>
</feature>
<dbReference type="SUPFAM" id="SSF52172">
    <property type="entry name" value="CheY-like"/>
    <property type="match status" value="2"/>
</dbReference>
<dbReference type="PROSITE" id="PS50109">
    <property type="entry name" value="HIS_KIN"/>
    <property type="match status" value="1"/>
</dbReference>
<dbReference type="InterPro" id="IPR001610">
    <property type="entry name" value="PAC"/>
</dbReference>